<feature type="compositionally biased region" description="Basic and acidic residues" evidence="1">
    <location>
        <begin position="269"/>
        <end position="310"/>
    </location>
</feature>
<feature type="region of interest" description="Disordered" evidence="1">
    <location>
        <begin position="65"/>
        <end position="161"/>
    </location>
</feature>
<feature type="compositionally biased region" description="Basic and acidic residues" evidence="1">
    <location>
        <begin position="200"/>
        <end position="223"/>
    </location>
</feature>
<sequence length="310" mass="33767">MAAPEVPVRAFKSLSLVDPMSASTSRPLLGETSPLIGSLLQERQEVIARIAQHLNYCDPTAPHIPESLFGGPEAQAPKSPWFPQEEAGLLKKCKEPLSSSPEHASLQEGSPPENERERRSRSSSSDTPLGFSSRAKADGDLRSSPKPAACRKLLLPDPTEGSTISEAVQDISRLIQDTFQKSQSRCTELLHHTYKVCKEDGVPRVPNRPERERCNQSGQEHKGHAPCQHSFSSHVTNNGSGSHICTDSRISGIKSTDSVQQDCSLKPQSEARVKHEDPTAEPEPELKTSHKNAKKDGCDSSAVDCKRQAA</sequence>
<reference evidence="2" key="1">
    <citation type="journal article" date="2023" name="Science">
        <title>Genome structures resolve the early diversification of teleost fishes.</title>
        <authorList>
            <person name="Parey E."/>
            <person name="Louis A."/>
            <person name="Montfort J."/>
            <person name="Bouchez O."/>
            <person name="Roques C."/>
            <person name="Iampietro C."/>
            <person name="Lluch J."/>
            <person name="Castinel A."/>
            <person name="Donnadieu C."/>
            <person name="Desvignes T."/>
            <person name="Floi Bucao C."/>
            <person name="Jouanno E."/>
            <person name="Wen M."/>
            <person name="Mejri S."/>
            <person name="Dirks R."/>
            <person name="Jansen H."/>
            <person name="Henkel C."/>
            <person name="Chen W.J."/>
            <person name="Zahm M."/>
            <person name="Cabau C."/>
            <person name="Klopp C."/>
            <person name="Thompson A.W."/>
            <person name="Robinson-Rechavi M."/>
            <person name="Braasch I."/>
            <person name="Lecointre G."/>
            <person name="Bobe J."/>
            <person name="Postlethwait J.H."/>
            <person name="Berthelot C."/>
            <person name="Roest Crollius H."/>
            <person name="Guiguen Y."/>
        </authorList>
    </citation>
    <scope>NUCLEOTIDE SEQUENCE</scope>
    <source>
        <strain evidence="2">NC1722</strain>
    </source>
</reference>
<gene>
    <name evidence="2" type="ORF">AAFF_G00283460</name>
</gene>
<evidence type="ECO:0000313" key="2">
    <source>
        <dbReference type="EMBL" id="KAJ8417119.1"/>
    </source>
</evidence>
<proteinExistence type="predicted"/>
<accession>A0AAD7X2L4</accession>
<evidence type="ECO:0000256" key="1">
    <source>
        <dbReference type="SAM" id="MobiDB-lite"/>
    </source>
</evidence>
<name>A0AAD7X2L4_9TELE</name>
<dbReference type="Proteomes" id="UP001221898">
    <property type="component" value="Unassembled WGS sequence"/>
</dbReference>
<dbReference type="EMBL" id="JAINUG010000004">
    <property type="protein sequence ID" value="KAJ8417119.1"/>
    <property type="molecule type" value="Genomic_DNA"/>
</dbReference>
<comment type="caution">
    <text evidence="2">The sequence shown here is derived from an EMBL/GenBank/DDBJ whole genome shotgun (WGS) entry which is preliminary data.</text>
</comment>
<protein>
    <submittedName>
        <fullName evidence="2">Uncharacterized protein</fullName>
    </submittedName>
</protein>
<evidence type="ECO:0000313" key="3">
    <source>
        <dbReference type="Proteomes" id="UP001221898"/>
    </source>
</evidence>
<feature type="compositionally biased region" description="Polar residues" evidence="1">
    <location>
        <begin position="256"/>
        <end position="267"/>
    </location>
</feature>
<keyword evidence="3" id="KW-1185">Reference proteome</keyword>
<feature type="region of interest" description="Disordered" evidence="1">
    <location>
        <begin position="256"/>
        <end position="310"/>
    </location>
</feature>
<organism evidence="2 3">
    <name type="scientific">Aldrovandia affinis</name>
    <dbReference type="NCBI Taxonomy" id="143900"/>
    <lineage>
        <taxon>Eukaryota</taxon>
        <taxon>Metazoa</taxon>
        <taxon>Chordata</taxon>
        <taxon>Craniata</taxon>
        <taxon>Vertebrata</taxon>
        <taxon>Euteleostomi</taxon>
        <taxon>Actinopterygii</taxon>
        <taxon>Neopterygii</taxon>
        <taxon>Teleostei</taxon>
        <taxon>Notacanthiformes</taxon>
        <taxon>Halosauridae</taxon>
        <taxon>Aldrovandia</taxon>
    </lineage>
</organism>
<feature type="region of interest" description="Disordered" evidence="1">
    <location>
        <begin position="200"/>
        <end position="233"/>
    </location>
</feature>
<dbReference type="AlphaFoldDB" id="A0AAD7X2L4"/>